<dbReference type="NCBIfam" id="NF038153">
    <property type="entry name" value="lant_leader_L1a"/>
    <property type="match status" value="1"/>
</dbReference>
<dbReference type="RefSeq" id="WP_007096070.1">
    <property type="nucleotide sequence ID" value="NZ_CP142125.1"/>
</dbReference>
<dbReference type="EMBL" id="ABIB01000003">
    <property type="protein sequence ID" value="EDP97017.1"/>
    <property type="molecule type" value="Genomic_DNA"/>
</dbReference>
<sequence length="64" mass="6759">MKKKNLSNLSLSKNTISNLDVVRGGIAKTAAGGHGTCCMSCVNWTKGDDCKVEERPADPSPADH</sequence>
<evidence type="ECO:0000313" key="2">
    <source>
        <dbReference type="Proteomes" id="UP000002945"/>
    </source>
</evidence>
<dbReference type="AlphaFoldDB" id="A9DT31"/>
<accession>A9DT31</accession>
<protein>
    <submittedName>
        <fullName evidence="1">Uncharacterized protein</fullName>
    </submittedName>
</protein>
<keyword evidence="2" id="KW-1185">Reference proteome</keyword>
<evidence type="ECO:0000313" key="1">
    <source>
        <dbReference type="EMBL" id="EDP97017.1"/>
    </source>
</evidence>
<proteinExistence type="predicted"/>
<dbReference type="Proteomes" id="UP000002945">
    <property type="component" value="Unassembled WGS sequence"/>
</dbReference>
<dbReference type="InterPro" id="IPR058238">
    <property type="entry name" value="Lant_leader_dom"/>
</dbReference>
<dbReference type="HOGENOM" id="CLU_2861928_0_0_10"/>
<gene>
    <name evidence="1" type="ORF">KAOT1_17678</name>
</gene>
<organism evidence="1 2">
    <name type="scientific">Kordia algicida OT-1</name>
    <dbReference type="NCBI Taxonomy" id="391587"/>
    <lineage>
        <taxon>Bacteria</taxon>
        <taxon>Pseudomonadati</taxon>
        <taxon>Bacteroidota</taxon>
        <taxon>Flavobacteriia</taxon>
        <taxon>Flavobacteriales</taxon>
        <taxon>Flavobacteriaceae</taxon>
        <taxon>Kordia</taxon>
    </lineage>
</organism>
<comment type="caution">
    <text evidence="1">The sequence shown here is derived from an EMBL/GenBank/DDBJ whole genome shotgun (WGS) entry which is preliminary data.</text>
</comment>
<reference evidence="1 2" key="1">
    <citation type="journal article" date="2011" name="J. Bacteriol.">
        <title>Genome sequence of the algicidal bacterium Kordia algicida OT-1.</title>
        <authorList>
            <person name="Lee H.S."/>
            <person name="Kang S.G."/>
            <person name="Kwon K.K."/>
            <person name="Lee J.H."/>
            <person name="Kim S.J."/>
        </authorList>
    </citation>
    <scope>NUCLEOTIDE SEQUENCE [LARGE SCALE GENOMIC DNA]</scope>
    <source>
        <strain evidence="1 2">OT-1</strain>
    </source>
</reference>
<name>A9DT31_9FLAO</name>